<protein>
    <recommendedName>
        <fullName evidence="1">5-oxoprolinase subunit A</fullName>
        <shortName evidence="1">5-OPase subunit A</shortName>
        <ecNumber evidence="1">3.5.2.9</ecNumber>
    </recommendedName>
    <alternativeName>
        <fullName evidence="1">5-oxoprolinase (ATP-hydrolyzing) subunit A</fullName>
    </alternativeName>
</protein>
<evidence type="ECO:0000313" key="3">
    <source>
        <dbReference type="Proteomes" id="UP000235994"/>
    </source>
</evidence>
<dbReference type="GO" id="GO:0017168">
    <property type="term" value="F:5-oxoprolinase (ATP-hydrolyzing) activity"/>
    <property type="evidence" value="ECO:0007669"/>
    <property type="project" value="UniProtKB-UniRule"/>
</dbReference>
<keyword evidence="1" id="KW-0378">Hydrolase</keyword>
<dbReference type="GO" id="GO:0005975">
    <property type="term" value="P:carbohydrate metabolic process"/>
    <property type="evidence" value="ECO:0007669"/>
    <property type="project" value="InterPro"/>
</dbReference>
<comment type="subunit">
    <text evidence="1">Forms a complex composed of PxpA, PxpB and PxpC.</text>
</comment>
<sequence>MTTRIDMNCDMGESYGAWTMGNDAAVLQYVSSANIACGFHGGDPATMRKTVAAALKQGVALGAHPSLQDLAGFGRRAMQISPDEAYDIVVYQIGALAGVAASQGARLHHVKAHGALYNMAAKDEHLARAICQAVKDVDATLILYGLAGSRLIEAARDIGLAAASEVFADRSYQDDGSLTPRTRAGAMIEDVEQAVAQVVRMVREGKVRSVGGKDVPVQADTLCIHGDQPNALVFASGIRQALEAAGIEVRTPPPRPQARATSR</sequence>
<accession>A0A2N8KJ61</accession>
<dbReference type="AlphaFoldDB" id="A0A2N8KJ61"/>
<dbReference type="HAMAP" id="MF_00691">
    <property type="entry name" value="PxpA"/>
    <property type="match status" value="1"/>
</dbReference>
<evidence type="ECO:0000256" key="1">
    <source>
        <dbReference type="HAMAP-Rule" id="MF_00691"/>
    </source>
</evidence>
<proteinExistence type="inferred from homology"/>
<dbReference type="SUPFAM" id="SSF88713">
    <property type="entry name" value="Glycoside hydrolase/deacetylase"/>
    <property type="match status" value="1"/>
</dbReference>
<dbReference type="InterPro" id="IPR011330">
    <property type="entry name" value="Glyco_hydro/deAcase_b/a-brl"/>
</dbReference>
<comment type="function">
    <text evidence="1">Catalyzes the cleavage of 5-oxoproline to form L-glutamate coupled to the hydrolysis of ATP to ADP and inorganic phosphate.</text>
</comment>
<dbReference type="EMBL" id="POQS01000003">
    <property type="protein sequence ID" value="PND33490.1"/>
    <property type="molecule type" value="Genomic_DNA"/>
</dbReference>
<keyword evidence="3" id="KW-1185">Reference proteome</keyword>
<dbReference type="PANTHER" id="PTHR30292:SF0">
    <property type="entry name" value="5-OXOPROLINASE SUBUNIT A"/>
    <property type="match status" value="1"/>
</dbReference>
<keyword evidence="1" id="KW-0547">Nucleotide-binding</keyword>
<dbReference type="PANTHER" id="PTHR30292">
    <property type="entry name" value="UNCHARACTERIZED PROTEIN YBGL-RELATED"/>
    <property type="match status" value="1"/>
</dbReference>
<keyword evidence="1" id="KW-0067">ATP-binding</keyword>
<dbReference type="Gene3D" id="3.20.20.370">
    <property type="entry name" value="Glycoside hydrolase/deacetylase"/>
    <property type="match status" value="1"/>
</dbReference>
<dbReference type="NCBIfam" id="NF003814">
    <property type="entry name" value="PRK05406.1-3"/>
    <property type="match status" value="1"/>
</dbReference>
<dbReference type="InterPro" id="IPR005501">
    <property type="entry name" value="LamB/YcsF/PxpA-like"/>
</dbReference>
<dbReference type="GO" id="GO:0005524">
    <property type="term" value="F:ATP binding"/>
    <property type="evidence" value="ECO:0007669"/>
    <property type="project" value="UniProtKB-UniRule"/>
</dbReference>
<organism evidence="2 3">
    <name type="scientific">Achromobacter pulmonis</name>
    <dbReference type="NCBI Taxonomy" id="1389932"/>
    <lineage>
        <taxon>Bacteria</taxon>
        <taxon>Pseudomonadati</taxon>
        <taxon>Pseudomonadota</taxon>
        <taxon>Betaproteobacteria</taxon>
        <taxon>Burkholderiales</taxon>
        <taxon>Alcaligenaceae</taxon>
        <taxon>Achromobacter</taxon>
    </lineage>
</organism>
<dbReference type="CDD" id="cd10787">
    <property type="entry name" value="LamB_YcsF_like"/>
    <property type="match status" value="1"/>
</dbReference>
<comment type="similarity">
    <text evidence="1">Belongs to the LamB/PxpA family.</text>
</comment>
<comment type="caution">
    <text evidence="2">The sequence shown here is derived from an EMBL/GenBank/DDBJ whole genome shotgun (WGS) entry which is preliminary data.</text>
</comment>
<gene>
    <name evidence="1" type="primary">pxpA</name>
    <name evidence="2" type="ORF">C1I89_13525</name>
</gene>
<dbReference type="Proteomes" id="UP000235994">
    <property type="component" value="Unassembled WGS sequence"/>
</dbReference>
<dbReference type="EC" id="3.5.2.9" evidence="1"/>
<dbReference type="Pfam" id="PF03746">
    <property type="entry name" value="LamB_YcsF"/>
    <property type="match status" value="1"/>
</dbReference>
<comment type="catalytic activity">
    <reaction evidence="1">
        <text>5-oxo-L-proline + ATP + 2 H2O = L-glutamate + ADP + phosphate + H(+)</text>
        <dbReference type="Rhea" id="RHEA:10348"/>
        <dbReference type="ChEBI" id="CHEBI:15377"/>
        <dbReference type="ChEBI" id="CHEBI:15378"/>
        <dbReference type="ChEBI" id="CHEBI:29985"/>
        <dbReference type="ChEBI" id="CHEBI:30616"/>
        <dbReference type="ChEBI" id="CHEBI:43474"/>
        <dbReference type="ChEBI" id="CHEBI:58402"/>
        <dbReference type="ChEBI" id="CHEBI:456216"/>
        <dbReference type="EC" id="3.5.2.9"/>
    </reaction>
</comment>
<dbReference type="RefSeq" id="WP_102773276.1">
    <property type="nucleotide sequence ID" value="NZ_POQS01000003.1"/>
</dbReference>
<reference evidence="2 3" key="1">
    <citation type="submission" date="2018-01" db="EMBL/GenBank/DDBJ databases">
        <title>The draft genome of an aniline degradation strain ANB-1.</title>
        <authorList>
            <person name="Zhang L."/>
            <person name="Jiang J."/>
        </authorList>
    </citation>
    <scope>NUCLEOTIDE SEQUENCE [LARGE SCALE GENOMIC DNA]</scope>
    <source>
        <strain evidence="2 3">ANB-1</strain>
    </source>
</reference>
<name>A0A2N8KJ61_9BURK</name>
<dbReference type="NCBIfam" id="NF003816">
    <property type="entry name" value="PRK05406.1-5"/>
    <property type="match status" value="1"/>
</dbReference>
<evidence type="ECO:0000313" key="2">
    <source>
        <dbReference type="EMBL" id="PND33490.1"/>
    </source>
</evidence>